<dbReference type="Proteomes" id="UP000291084">
    <property type="component" value="Chromosome 4"/>
</dbReference>
<sequence length="92" mass="10094">MTNSDVSLTTVKTYDGNHQIQRVDGTSLHISVIGDISPSLPNVFVSPNLSTNLIFVGQLVAHDYNVHFSRFGCIVRDQVSEKIILKGPKVGR</sequence>
<accession>A0A0S3RUD2</accession>
<dbReference type="AlphaFoldDB" id="A0A0S3RUD2"/>
<feature type="non-terminal residue" evidence="1">
    <location>
        <position position="92"/>
    </location>
</feature>
<name>A0A0S3RUD2_PHAAN</name>
<evidence type="ECO:0000313" key="2">
    <source>
        <dbReference type="Proteomes" id="UP000291084"/>
    </source>
</evidence>
<dbReference type="EMBL" id="AP015037">
    <property type="protein sequence ID" value="BAT84177.1"/>
    <property type="molecule type" value="Genomic_DNA"/>
</dbReference>
<proteinExistence type="predicted"/>
<protein>
    <submittedName>
        <fullName evidence="1">Uncharacterized protein</fullName>
    </submittedName>
</protein>
<reference evidence="1 2" key="1">
    <citation type="journal article" date="2015" name="Sci. Rep.">
        <title>The power of single molecule real-time sequencing technology in the de novo assembly of a eukaryotic genome.</title>
        <authorList>
            <person name="Sakai H."/>
            <person name="Naito K."/>
            <person name="Ogiso-Tanaka E."/>
            <person name="Takahashi Y."/>
            <person name="Iseki K."/>
            <person name="Muto C."/>
            <person name="Satou K."/>
            <person name="Teruya K."/>
            <person name="Shiroma A."/>
            <person name="Shimoji M."/>
            <person name="Hirano T."/>
            <person name="Itoh T."/>
            <person name="Kaga A."/>
            <person name="Tomooka N."/>
        </authorList>
    </citation>
    <scope>NUCLEOTIDE SEQUENCE [LARGE SCALE GENOMIC DNA]</scope>
    <source>
        <strain evidence="2">cv. Shumari</strain>
    </source>
</reference>
<keyword evidence="2" id="KW-1185">Reference proteome</keyword>
<evidence type="ECO:0000313" key="1">
    <source>
        <dbReference type="EMBL" id="BAT84177.1"/>
    </source>
</evidence>
<gene>
    <name evidence="1" type="primary">Vigan.04G147100</name>
    <name evidence="1" type="ORF">VIGAN_04147100</name>
</gene>
<organism evidence="1 2">
    <name type="scientific">Vigna angularis var. angularis</name>
    <dbReference type="NCBI Taxonomy" id="157739"/>
    <lineage>
        <taxon>Eukaryota</taxon>
        <taxon>Viridiplantae</taxon>
        <taxon>Streptophyta</taxon>
        <taxon>Embryophyta</taxon>
        <taxon>Tracheophyta</taxon>
        <taxon>Spermatophyta</taxon>
        <taxon>Magnoliopsida</taxon>
        <taxon>eudicotyledons</taxon>
        <taxon>Gunneridae</taxon>
        <taxon>Pentapetalae</taxon>
        <taxon>rosids</taxon>
        <taxon>fabids</taxon>
        <taxon>Fabales</taxon>
        <taxon>Fabaceae</taxon>
        <taxon>Papilionoideae</taxon>
        <taxon>50 kb inversion clade</taxon>
        <taxon>NPAAA clade</taxon>
        <taxon>indigoferoid/millettioid clade</taxon>
        <taxon>Phaseoleae</taxon>
        <taxon>Vigna</taxon>
    </lineage>
</organism>